<gene>
    <name evidence="2" type="ORF">M0812_26805</name>
</gene>
<reference evidence="2" key="1">
    <citation type="submission" date="2022-08" db="EMBL/GenBank/DDBJ databases">
        <title>Novel sulphate-reducing endosymbionts in the free-living metamonad Anaeramoeba.</title>
        <authorList>
            <person name="Jerlstrom-Hultqvist J."/>
            <person name="Cepicka I."/>
            <person name="Gallot-Lavallee L."/>
            <person name="Salas-Leiva D."/>
            <person name="Curtis B.A."/>
            <person name="Zahonova K."/>
            <person name="Pipaliya S."/>
            <person name="Dacks J."/>
            <person name="Roger A.J."/>
        </authorList>
    </citation>
    <scope>NUCLEOTIDE SEQUENCE</scope>
    <source>
        <strain evidence="2">Busselton2</strain>
    </source>
</reference>
<dbReference type="EMBL" id="JANTQA010000063">
    <property type="protein sequence ID" value="KAJ3427225.1"/>
    <property type="molecule type" value="Genomic_DNA"/>
</dbReference>
<evidence type="ECO:0000256" key="1">
    <source>
        <dbReference type="SAM" id="MobiDB-lite"/>
    </source>
</evidence>
<protein>
    <submittedName>
        <fullName evidence="2">Spineless isoform c</fullName>
    </submittedName>
</protein>
<evidence type="ECO:0000313" key="2">
    <source>
        <dbReference type="EMBL" id="KAJ3427225.1"/>
    </source>
</evidence>
<dbReference type="AlphaFoldDB" id="A0AAV7YGR6"/>
<dbReference type="InterPro" id="IPR015943">
    <property type="entry name" value="WD40/YVTN_repeat-like_dom_sf"/>
</dbReference>
<accession>A0AAV7YGR6</accession>
<dbReference type="Gene3D" id="2.130.10.10">
    <property type="entry name" value="YVTN repeat-like/Quinoprotein amine dehydrogenase"/>
    <property type="match status" value="1"/>
</dbReference>
<name>A0AAV7YGR6_9EUKA</name>
<evidence type="ECO:0000313" key="3">
    <source>
        <dbReference type="Proteomes" id="UP001146793"/>
    </source>
</evidence>
<proteinExistence type="predicted"/>
<sequence length="1026" mass="118888">MKSGAFPNTPLTSLRNTMENFPQALSNVPIYSATILDTNMLQMSASLQFNSINERLIESSFSSMLLPNIQTQQRQRQLQNQQQQQQQQKHMQFNEIEEGANNQQKNEPKTLTIIPSRDLYPLPFACRVFDLDQEKKEFLSKKNEQIFNNYAEEDSYQAFFQIDKNNYCFFNRTNNYEDKNQNKNQNKKEQILILNTKTGKTKNLSIDNHPTIKMCSLSKKESKFVSLNDHQQCKFWEIGQTTTFPELQFTIDLSAMPQVNSYNRSFNKREQNSLRKCQPSDIICSNSDFVVISVSNYNQNQNQNQKHNQNQNLNSDDLNSPQKKSGWYLIVINIQMLFQFQKKTNITNINCKKLSQINALYTLFPKNQKYALGGITAISNPIQEHPNGHIYQNKTINNSNFIACSDSNYNIHIWNLNNGLLSNSFNCKAKKLTAISFLKLHNEKNQYLLLTFCGVQMELSVWKFTLISFENENQKFKQLPNENFNKKSSIICLQKIIFQNNLIIKNGLPIIKQLNKEFVILCRIVPNNIFVLHLSNDQSSKGFDNISMFSMGNINNIYIHDQLDSENGDVKRGKGISNNSSMKFFGTIEHFKNLLEFHIDPEICKPKFSVLNLLIENQKKLENLQLNYDTIGDKFNLKKNKKGIKNKACPNNKKPKVIKEKKTKGEKKGKTVGKKNKVKKKPKNENENENENANENANDFLNQLLEKESIQNPIHKKSNFKRNLKENVSELDFNNKGGFSNYKNIKEKTSQRNLNNALISKLKPKFQDFSQSILKSLERDLNNSYQTTSKMINNKYQQREDLHHQQKKELIDLIPNWIKSNLNQVTEEMVLEQASELFNKNLEKINNFGVGVGVGVGEGNSNDNDNVDFYNLIQRNQDLINNEFSNLTTNKSFQKTINSNFSNQLNQNLKTAFQSKFSEYFIPSVENSINKYLFNLDNKSKLQPNKDSQGKKRNTKNNQQFKQVSNSLQQKTSSSYKSINKQAEEFSTSIEKVINLQFSKLNSEINSTILSVRNQQNNNLKYESLI</sequence>
<organism evidence="2 3">
    <name type="scientific">Anaeramoeba flamelloides</name>
    <dbReference type="NCBI Taxonomy" id="1746091"/>
    <lineage>
        <taxon>Eukaryota</taxon>
        <taxon>Metamonada</taxon>
        <taxon>Anaeramoebidae</taxon>
        <taxon>Anaeramoeba</taxon>
    </lineage>
</organism>
<feature type="compositionally biased region" description="Basic residues" evidence="1">
    <location>
        <begin position="653"/>
        <end position="682"/>
    </location>
</feature>
<feature type="compositionally biased region" description="Polar residues" evidence="1">
    <location>
        <begin position="956"/>
        <end position="974"/>
    </location>
</feature>
<feature type="region of interest" description="Disordered" evidence="1">
    <location>
        <begin position="940"/>
        <end position="974"/>
    </location>
</feature>
<dbReference type="Proteomes" id="UP001146793">
    <property type="component" value="Unassembled WGS sequence"/>
</dbReference>
<comment type="caution">
    <text evidence="2">The sequence shown here is derived from an EMBL/GenBank/DDBJ whole genome shotgun (WGS) entry which is preliminary data.</text>
</comment>
<feature type="region of interest" description="Disordered" evidence="1">
    <location>
        <begin position="642"/>
        <end position="694"/>
    </location>
</feature>